<dbReference type="InterPro" id="IPR001967">
    <property type="entry name" value="Peptidase_S11_N"/>
</dbReference>
<comment type="similarity">
    <text evidence="1">Belongs to the peptidase S11 family.</text>
</comment>
<organism evidence="8">
    <name type="scientific">mine drainage metagenome</name>
    <dbReference type="NCBI Taxonomy" id="410659"/>
    <lineage>
        <taxon>unclassified sequences</taxon>
        <taxon>metagenomes</taxon>
        <taxon>ecological metagenomes</taxon>
    </lineage>
</organism>
<comment type="caution">
    <text evidence="8">The sequence shown here is derived from an EMBL/GenBank/DDBJ whole genome shotgun (WGS) entry which is preliminary data.</text>
</comment>
<dbReference type="PANTHER" id="PTHR21581">
    <property type="entry name" value="D-ALANYL-D-ALANINE CARBOXYPEPTIDASE"/>
    <property type="match status" value="1"/>
</dbReference>
<dbReference type="InterPro" id="IPR018044">
    <property type="entry name" value="Peptidase_S11"/>
</dbReference>
<evidence type="ECO:0000256" key="4">
    <source>
        <dbReference type="ARBA" id="ARBA00022960"/>
    </source>
</evidence>
<dbReference type="EMBL" id="CABR01000049">
    <property type="protein sequence ID" value="CBI09759.1"/>
    <property type="molecule type" value="Genomic_DNA"/>
</dbReference>
<dbReference type="Pfam" id="PF00768">
    <property type="entry name" value="Peptidase_S11"/>
    <property type="match status" value="1"/>
</dbReference>
<proteinExistence type="inferred from homology"/>
<dbReference type="AlphaFoldDB" id="E6QR87"/>
<dbReference type="InterPro" id="IPR012338">
    <property type="entry name" value="Beta-lactam/transpept-like"/>
</dbReference>
<accession>E6QR87</accession>
<dbReference type="SUPFAM" id="SSF56601">
    <property type="entry name" value="beta-lactamase/transpeptidase-like"/>
    <property type="match status" value="1"/>
</dbReference>
<dbReference type="GO" id="GO:0008360">
    <property type="term" value="P:regulation of cell shape"/>
    <property type="evidence" value="ECO:0007669"/>
    <property type="project" value="UniProtKB-KW"/>
</dbReference>
<dbReference type="PANTHER" id="PTHR21581:SF26">
    <property type="entry name" value="D-ALANYL-D-ALANINE ENDOPEPTIDASE"/>
    <property type="match status" value="1"/>
</dbReference>
<evidence type="ECO:0000256" key="6">
    <source>
        <dbReference type="ARBA" id="ARBA00023316"/>
    </source>
</evidence>
<sequence>MKWISTFLLLSVLPGLAISVPAGADEVVGGQLVAMAEPQPLPDQPRLSALSVLVLDEATGSTLLDKNPDLETPIASISKLMTAMVVLDAKQPMNEKLAVTDADVDKLRHSSSRLAVGTVLTRAQMFHLALIASENRAAFALARNYPGGEEKCIQAMNRKAKALGMTHTVFEDPTGLTSHNQSTAEDLAKMVQAAAGYQVIHEITTTAHYQITRTARVKVRQRHAHHRSVVWRSVTQEVAFNNTNPLVREGHWDIGLSKTGFINEAGHCLVMQAKIASKRVVIVILDSMGKYGRINDAKRIRQWVEAHVKHNEVASAASDLLP</sequence>
<keyword evidence="2" id="KW-0732">Signal</keyword>
<dbReference type="GO" id="GO:0006508">
    <property type="term" value="P:proteolysis"/>
    <property type="evidence" value="ECO:0007669"/>
    <property type="project" value="InterPro"/>
</dbReference>
<reference evidence="8" key="1">
    <citation type="submission" date="2009-10" db="EMBL/GenBank/DDBJ databases">
        <title>Diversity of trophic interactions inside an arsenic-rich microbial ecosystem.</title>
        <authorList>
            <person name="Bertin P.N."/>
            <person name="Heinrich-Salmeron A."/>
            <person name="Pelletier E."/>
            <person name="Goulhen-Chollet F."/>
            <person name="Arsene-Ploetze F."/>
            <person name="Gallien S."/>
            <person name="Calteau A."/>
            <person name="Vallenet D."/>
            <person name="Casiot C."/>
            <person name="Chane-Woon-Ming B."/>
            <person name="Giloteaux L."/>
            <person name="Barakat M."/>
            <person name="Bonnefoy V."/>
            <person name="Bruneel O."/>
            <person name="Chandler M."/>
            <person name="Cleiss J."/>
            <person name="Duran R."/>
            <person name="Elbaz-Poulichet F."/>
            <person name="Fonknechten N."/>
            <person name="Lauga B."/>
            <person name="Mornico D."/>
            <person name="Ortet P."/>
            <person name="Schaeffer C."/>
            <person name="Siguier P."/>
            <person name="Alexander Thil Smith A."/>
            <person name="Van Dorsselaer A."/>
            <person name="Weissenbach J."/>
            <person name="Medigue C."/>
            <person name="Le Paslier D."/>
        </authorList>
    </citation>
    <scope>NUCLEOTIDE SEQUENCE</scope>
</reference>
<dbReference type="GO" id="GO:0009002">
    <property type="term" value="F:serine-type D-Ala-D-Ala carboxypeptidase activity"/>
    <property type="evidence" value="ECO:0007669"/>
    <property type="project" value="InterPro"/>
</dbReference>
<keyword evidence="4" id="KW-0133">Cell shape</keyword>
<gene>
    <name evidence="8" type="primary">pbpG</name>
    <name evidence="8" type="ORF">CARN7_0502</name>
</gene>
<dbReference type="GO" id="GO:0071555">
    <property type="term" value="P:cell wall organization"/>
    <property type="evidence" value="ECO:0007669"/>
    <property type="project" value="UniProtKB-KW"/>
</dbReference>
<evidence type="ECO:0000256" key="5">
    <source>
        <dbReference type="ARBA" id="ARBA00022984"/>
    </source>
</evidence>
<evidence type="ECO:0000313" key="8">
    <source>
        <dbReference type="EMBL" id="CBI09759.1"/>
    </source>
</evidence>
<dbReference type="PRINTS" id="PR00725">
    <property type="entry name" value="DADACBPTASE1"/>
</dbReference>
<dbReference type="EC" id="3.4.21.-" evidence="8"/>
<evidence type="ECO:0000256" key="1">
    <source>
        <dbReference type="ARBA" id="ARBA00007164"/>
    </source>
</evidence>
<keyword evidence="3 8" id="KW-0378">Hydrolase</keyword>
<protein>
    <submittedName>
        <fullName evidence="8">D-alanyl-D-alanine endopeptidase (DD-endopeptidase) (Penicillin-binding protein 5) (PBP-5)</fullName>
        <ecNumber evidence="8">3.4.21.-</ecNumber>
    </submittedName>
</protein>
<keyword evidence="6" id="KW-0961">Cell wall biogenesis/degradation</keyword>
<keyword evidence="5" id="KW-0573">Peptidoglycan synthesis</keyword>
<evidence type="ECO:0000256" key="2">
    <source>
        <dbReference type="ARBA" id="ARBA00022729"/>
    </source>
</evidence>
<feature type="domain" description="Peptidase S11 D-alanyl-D-alanine carboxypeptidase A N-terminal" evidence="7">
    <location>
        <begin position="43"/>
        <end position="287"/>
    </location>
</feature>
<dbReference type="Gene3D" id="3.40.710.10">
    <property type="entry name" value="DD-peptidase/beta-lactamase superfamily"/>
    <property type="match status" value="1"/>
</dbReference>
<name>E6QR87_9ZZZZ</name>
<evidence type="ECO:0000259" key="7">
    <source>
        <dbReference type="Pfam" id="PF00768"/>
    </source>
</evidence>
<dbReference type="GO" id="GO:0009252">
    <property type="term" value="P:peptidoglycan biosynthetic process"/>
    <property type="evidence" value="ECO:0007669"/>
    <property type="project" value="UniProtKB-KW"/>
</dbReference>
<evidence type="ECO:0000256" key="3">
    <source>
        <dbReference type="ARBA" id="ARBA00022801"/>
    </source>
</evidence>